<dbReference type="InterPro" id="IPR043504">
    <property type="entry name" value="Peptidase_S1_PA_chymotrypsin"/>
</dbReference>
<dbReference type="PROSITE" id="PS00134">
    <property type="entry name" value="TRYPSIN_HIS"/>
    <property type="match status" value="1"/>
</dbReference>
<feature type="signal peptide" evidence="2">
    <location>
        <begin position="1"/>
        <end position="37"/>
    </location>
</feature>
<feature type="compositionally biased region" description="Polar residues" evidence="1">
    <location>
        <begin position="273"/>
        <end position="292"/>
    </location>
</feature>
<feature type="compositionally biased region" description="Polar residues" evidence="1">
    <location>
        <begin position="228"/>
        <end position="239"/>
    </location>
</feature>
<dbReference type="InterPro" id="IPR031986">
    <property type="entry name" value="GD_N"/>
</dbReference>
<dbReference type="PROSITE" id="PS50240">
    <property type="entry name" value="TRYPSIN_DOM"/>
    <property type="match status" value="1"/>
</dbReference>
<keyword evidence="2" id="KW-0732">Signal</keyword>
<dbReference type="InterPro" id="IPR051333">
    <property type="entry name" value="CLIP_Serine_Protease"/>
</dbReference>
<accession>A0ABN8B6R4</accession>
<dbReference type="PRINTS" id="PR00722">
    <property type="entry name" value="CHYMOTRYPSIN"/>
</dbReference>
<dbReference type="CDD" id="cd00190">
    <property type="entry name" value="Tryp_SPc"/>
    <property type="match status" value="1"/>
</dbReference>
<feature type="chain" id="PRO_5046334677" description="Peptidase S1 domain-containing protein" evidence="2">
    <location>
        <begin position="38"/>
        <end position="599"/>
    </location>
</feature>
<evidence type="ECO:0000256" key="2">
    <source>
        <dbReference type="SAM" id="SignalP"/>
    </source>
</evidence>
<evidence type="ECO:0000313" key="4">
    <source>
        <dbReference type="EMBL" id="CAH0402676.1"/>
    </source>
</evidence>
<reference evidence="4" key="1">
    <citation type="submission" date="2021-12" db="EMBL/GenBank/DDBJ databases">
        <authorList>
            <person name="King R."/>
        </authorList>
    </citation>
    <scope>NUCLEOTIDE SEQUENCE</scope>
</reference>
<protein>
    <recommendedName>
        <fullName evidence="3">Peptidase S1 domain-containing protein</fullName>
    </recommendedName>
</protein>
<dbReference type="InterPro" id="IPR009003">
    <property type="entry name" value="Peptidase_S1_PA"/>
</dbReference>
<organism evidence="4 5">
    <name type="scientific">Chilo suppressalis</name>
    <name type="common">Asiatic rice borer moth</name>
    <dbReference type="NCBI Taxonomy" id="168631"/>
    <lineage>
        <taxon>Eukaryota</taxon>
        <taxon>Metazoa</taxon>
        <taxon>Ecdysozoa</taxon>
        <taxon>Arthropoda</taxon>
        <taxon>Hexapoda</taxon>
        <taxon>Insecta</taxon>
        <taxon>Pterygota</taxon>
        <taxon>Neoptera</taxon>
        <taxon>Endopterygota</taxon>
        <taxon>Lepidoptera</taxon>
        <taxon>Glossata</taxon>
        <taxon>Ditrysia</taxon>
        <taxon>Pyraloidea</taxon>
        <taxon>Crambidae</taxon>
        <taxon>Crambinae</taxon>
        <taxon>Chilo</taxon>
    </lineage>
</organism>
<keyword evidence="5" id="KW-1185">Reference proteome</keyword>
<dbReference type="Gene3D" id="2.40.10.10">
    <property type="entry name" value="Trypsin-like serine proteases"/>
    <property type="match status" value="1"/>
</dbReference>
<dbReference type="InterPro" id="IPR001254">
    <property type="entry name" value="Trypsin_dom"/>
</dbReference>
<dbReference type="InterPro" id="IPR018114">
    <property type="entry name" value="TRYPSIN_HIS"/>
</dbReference>
<dbReference type="SMART" id="SM00020">
    <property type="entry name" value="Tryp_SPc"/>
    <property type="match status" value="1"/>
</dbReference>
<dbReference type="PANTHER" id="PTHR24260">
    <property type="match status" value="1"/>
</dbReference>
<evidence type="ECO:0000313" key="5">
    <source>
        <dbReference type="Proteomes" id="UP001153292"/>
    </source>
</evidence>
<evidence type="ECO:0000256" key="1">
    <source>
        <dbReference type="SAM" id="MobiDB-lite"/>
    </source>
</evidence>
<dbReference type="Pfam" id="PF16030">
    <property type="entry name" value="GD_N"/>
    <property type="match status" value="1"/>
</dbReference>
<dbReference type="SUPFAM" id="SSF50494">
    <property type="entry name" value="Trypsin-like serine proteases"/>
    <property type="match status" value="1"/>
</dbReference>
<dbReference type="PANTHER" id="PTHR24260:SF143">
    <property type="entry name" value="SERINE PROTEASE GD-LIKE PROTEIN"/>
    <property type="match status" value="1"/>
</dbReference>
<dbReference type="InterPro" id="IPR001314">
    <property type="entry name" value="Peptidase_S1A"/>
</dbReference>
<dbReference type="EMBL" id="OU963914">
    <property type="protein sequence ID" value="CAH0402676.1"/>
    <property type="molecule type" value="Genomic_DNA"/>
</dbReference>
<evidence type="ECO:0000259" key="3">
    <source>
        <dbReference type="PROSITE" id="PS50240"/>
    </source>
</evidence>
<sequence>MMATRVTRCANNNFGRKMELLFSVIVLDLIFVSGQYAQSPCPGIFDYQNSGGQLFGLITLQPSGPASSIVIRANFTIAGRLPSSYVGQLEPLDPQRGLQRYNQGAPLLYRVHFPVTSPLPRLYSLVANGQTLCYGPMDVPGPNQYVSTISLQHALFLMGGLNSVYTVDRPVNFNKPTNDFHNSGDTQYFTFSDDGTGYQTFLVDKHSGDSAYQNQPNFNVHYTEKTTQRPVYNPFTTQRKPPPDYNIYTTERYPQQDYNPYTTQRQPPPDYNPYTTQRQPQPDYNQYTTQLAEQPPPDYNPYTTQRLPPQRPPPLPAIPPRLPSGPEFSSVQCGVVAGGNERQPLIHNGQNYERGALPWLVAIYKRKDGSLTFNCAGTLISDRHIVTAAHCMLLKNSVTSIKDIVVKLGVYDLEDWGDDQSVTRKLESATIHESYNSSTLANDITVFTLEKTVEFSTNIRPACLWDGQNDLNRIIGASGVVAGWGSTELGPGGQGQPRMVRIPVVSTATCRASNPDFHKLTSDTTLCAGDRNGIGPCLGDSGGGLYILDSGRWRLRGVVSVSLRPDNGENTCDLNQYIVFTDAAKYNSWIRNIVKTSQI</sequence>
<proteinExistence type="predicted"/>
<feature type="compositionally biased region" description="Polar residues" evidence="1">
    <location>
        <begin position="247"/>
        <end position="265"/>
    </location>
</feature>
<name>A0ABN8B6R4_CHISP</name>
<dbReference type="Proteomes" id="UP001153292">
    <property type="component" value="Chromosome 21"/>
</dbReference>
<dbReference type="Pfam" id="PF00089">
    <property type="entry name" value="Trypsin"/>
    <property type="match status" value="1"/>
</dbReference>
<feature type="domain" description="Peptidase S1" evidence="3">
    <location>
        <begin position="336"/>
        <end position="595"/>
    </location>
</feature>
<gene>
    <name evidence="4" type="ORF">CHILSU_LOCUS5922</name>
</gene>
<feature type="region of interest" description="Disordered" evidence="1">
    <location>
        <begin position="225"/>
        <end position="316"/>
    </location>
</feature>